<organism evidence="8 9">
    <name type="scientific">Nicotiana sylvestris</name>
    <name type="common">Wood tobacco</name>
    <name type="synonym">South American tobacco</name>
    <dbReference type="NCBI Taxonomy" id="4096"/>
    <lineage>
        <taxon>Eukaryota</taxon>
        <taxon>Viridiplantae</taxon>
        <taxon>Streptophyta</taxon>
        <taxon>Embryophyta</taxon>
        <taxon>Tracheophyta</taxon>
        <taxon>Spermatophyta</taxon>
        <taxon>Magnoliopsida</taxon>
        <taxon>eudicotyledons</taxon>
        <taxon>Gunneridae</taxon>
        <taxon>Pentapetalae</taxon>
        <taxon>asterids</taxon>
        <taxon>lamiids</taxon>
        <taxon>Solanales</taxon>
        <taxon>Solanaceae</taxon>
        <taxon>Nicotianoideae</taxon>
        <taxon>Nicotianeae</taxon>
        <taxon>Nicotiana</taxon>
    </lineage>
</organism>
<evidence type="ECO:0000313" key="9">
    <source>
        <dbReference type="RefSeq" id="XP_009773872.1"/>
    </source>
</evidence>
<sequence>MNYTVTRQERLAIVYAFEKFRAYLLGSKVIVYTDHAGLRYLMAKKDAKPRLIRWFLLLQEFDFEVKDRKVMEHQVADHLSRLEEVGRPTADLEITDAFPDKHILALSSTFASWYADIANYLVVNVSPFGAVELESEDGLRTFKVNGQRVKHYLGTDGEKYLVEQLDLKDGPAADPLLLDLFGTYSVGRVVSGTTVLGVFGWLCN</sequence>
<dbReference type="InterPro" id="IPR043502">
    <property type="entry name" value="DNA/RNA_pol_sf"/>
</dbReference>
<dbReference type="CDD" id="cd09274">
    <property type="entry name" value="RNase_HI_RT_Ty3"/>
    <property type="match status" value="1"/>
</dbReference>
<dbReference type="GO" id="GO:0004519">
    <property type="term" value="F:endonuclease activity"/>
    <property type="evidence" value="ECO:0007669"/>
    <property type="project" value="UniProtKB-KW"/>
</dbReference>
<keyword evidence="5" id="KW-0378">Hydrolase</keyword>
<dbReference type="PANTHER" id="PTHR34072">
    <property type="entry name" value="ENZYMATIC POLYPROTEIN-RELATED"/>
    <property type="match status" value="1"/>
</dbReference>
<evidence type="ECO:0000256" key="4">
    <source>
        <dbReference type="ARBA" id="ARBA00022759"/>
    </source>
</evidence>
<dbReference type="AlphaFoldDB" id="A0A1U7W1F7"/>
<keyword evidence="1" id="KW-0808">Transferase</keyword>
<reference evidence="9" key="2">
    <citation type="submission" date="2025-08" db="UniProtKB">
        <authorList>
            <consortium name="RefSeq"/>
        </authorList>
    </citation>
    <scope>IDENTIFICATION</scope>
    <source>
        <tissue evidence="9">Leaf</tissue>
    </source>
</reference>
<evidence type="ECO:0000256" key="3">
    <source>
        <dbReference type="ARBA" id="ARBA00022722"/>
    </source>
</evidence>
<evidence type="ECO:0000256" key="1">
    <source>
        <dbReference type="ARBA" id="ARBA00022679"/>
    </source>
</evidence>
<gene>
    <name evidence="9" type="primary">LOC104224022</name>
</gene>
<dbReference type="eggNOG" id="KOG0017">
    <property type="taxonomic scope" value="Eukaryota"/>
</dbReference>
<dbReference type="GO" id="GO:0016787">
    <property type="term" value="F:hydrolase activity"/>
    <property type="evidence" value="ECO:0007669"/>
    <property type="project" value="UniProtKB-KW"/>
</dbReference>
<evidence type="ECO:0000313" key="8">
    <source>
        <dbReference type="Proteomes" id="UP000189701"/>
    </source>
</evidence>
<evidence type="ECO:0000256" key="5">
    <source>
        <dbReference type="ARBA" id="ARBA00022801"/>
    </source>
</evidence>
<accession>A0A1U7W1F7</accession>
<keyword evidence="8" id="KW-1185">Reference proteome</keyword>
<reference evidence="8" key="1">
    <citation type="journal article" date="2013" name="Genome Biol.">
        <title>Reference genomes and transcriptomes of Nicotiana sylvestris and Nicotiana tomentosiformis.</title>
        <authorList>
            <person name="Sierro N."/>
            <person name="Battey J.N."/>
            <person name="Ouadi S."/>
            <person name="Bovet L."/>
            <person name="Goepfert S."/>
            <person name="Bakaher N."/>
            <person name="Peitsch M.C."/>
            <person name="Ivanov N.V."/>
        </authorList>
    </citation>
    <scope>NUCLEOTIDE SEQUENCE [LARGE SCALE GENOMIC DNA]</scope>
</reference>
<keyword evidence="2" id="KW-0548">Nucleotidyltransferase</keyword>
<dbReference type="Pfam" id="PF17917">
    <property type="entry name" value="RT_RNaseH"/>
    <property type="match status" value="1"/>
</dbReference>
<dbReference type="GO" id="GO:0003964">
    <property type="term" value="F:RNA-directed DNA polymerase activity"/>
    <property type="evidence" value="ECO:0007669"/>
    <property type="project" value="UniProtKB-KW"/>
</dbReference>
<evidence type="ECO:0000256" key="6">
    <source>
        <dbReference type="ARBA" id="ARBA00022918"/>
    </source>
</evidence>
<dbReference type="PANTHER" id="PTHR34072:SF57">
    <property type="entry name" value="RNA-DIRECTED DNA POLYMERASE"/>
    <property type="match status" value="1"/>
</dbReference>
<keyword evidence="3" id="KW-0540">Nuclease</keyword>
<keyword evidence="6" id="KW-0695">RNA-directed DNA polymerase</keyword>
<dbReference type="RefSeq" id="XP_009773872.1">
    <property type="nucleotide sequence ID" value="XM_009775570.1"/>
</dbReference>
<dbReference type="SUPFAM" id="SSF56672">
    <property type="entry name" value="DNA/RNA polymerases"/>
    <property type="match status" value="1"/>
</dbReference>
<dbReference type="STRING" id="4096.A0A1U7W1F7"/>
<evidence type="ECO:0000256" key="2">
    <source>
        <dbReference type="ARBA" id="ARBA00022695"/>
    </source>
</evidence>
<evidence type="ECO:0000259" key="7">
    <source>
        <dbReference type="Pfam" id="PF17917"/>
    </source>
</evidence>
<proteinExistence type="predicted"/>
<protein>
    <submittedName>
        <fullName evidence="9">Uncharacterized protein LOC104224022</fullName>
    </submittedName>
</protein>
<name>A0A1U7W1F7_NICSY</name>
<feature type="domain" description="Reverse transcriptase RNase H-like" evidence="7">
    <location>
        <begin position="2"/>
        <end position="61"/>
    </location>
</feature>
<dbReference type="Proteomes" id="UP000189701">
    <property type="component" value="Unplaced"/>
</dbReference>
<keyword evidence="4" id="KW-0255">Endonuclease</keyword>
<dbReference type="InterPro" id="IPR041373">
    <property type="entry name" value="RT_RNaseH"/>
</dbReference>